<name>A0ACC0D8E6_9PEZI</name>
<comment type="caution">
    <text evidence="1">The sequence shown here is derived from an EMBL/GenBank/DDBJ whole genome shotgun (WGS) entry which is preliminary data.</text>
</comment>
<keyword evidence="2" id="KW-1185">Reference proteome</keyword>
<evidence type="ECO:0000313" key="2">
    <source>
        <dbReference type="Proteomes" id="UP001497680"/>
    </source>
</evidence>
<evidence type="ECO:0000313" key="1">
    <source>
        <dbReference type="EMBL" id="KAI6088838.1"/>
    </source>
</evidence>
<organism evidence="1 2">
    <name type="scientific">Hypoxylon rubiginosum</name>
    <dbReference type="NCBI Taxonomy" id="110542"/>
    <lineage>
        <taxon>Eukaryota</taxon>
        <taxon>Fungi</taxon>
        <taxon>Dikarya</taxon>
        <taxon>Ascomycota</taxon>
        <taxon>Pezizomycotina</taxon>
        <taxon>Sordariomycetes</taxon>
        <taxon>Xylariomycetidae</taxon>
        <taxon>Xylariales</taxon>
        <taxon>Hypoxylaceae</taxon>
        <taxon>Hypoxylon</taxon>
    </lineage>
</organism>
<protein>
    <submittedName>
        <fullName evidence="1">MFS general substrate transporter</fullName>
    </submittedName>
</protein>
<proteinExistence type="predicted"/>
<sequence length="1172" mass="127845">MDYDIEDFLKPLHIDEAKAHALAHEFYRNFQHLSANSLDQFLPTPISDGGTNLRVGFIELLGNETGVNGGHINGNPEAPGSNPEPNLRRILEKSWPILDVLKNENADSLFKWIGSCIAEVVREGCETFNLPRDQELPMGVTFSFPMVQETLADATLMAMGKGFAITSRLQLGTHLINGYEKSKTPDLPPIKVAAILNDAVATLVSFIYQYKEDSSHKAAMGLICGTGSNATIPLKKSTLHKDKQPGRVKVLDEDSAEDLRIAVNTEWSINGTAPALRKFGLVNSWDIRLDNEGEAPGFQPLEYLTAGRYLGELGRLILLDYLASCLNISMDTLPPRLLVRFGLTTTFLSQFKPPDAGMLLKKLEAEFPTMGPFQWTDEIAVALYKITKAIEVRAAGIVAAAVVGLLACAEDIPLGESLQDKTNRRTDESGERPKIDLVVGYTGGCIVHFQDYLSDCQKFLDSIIETEFGDHAPVRVVMSPCHNGGITGADDDAQSQATTAHDDVEPAEPANERTALLHEQPPRRHNTEPAAHAPIRIPRGANESDDYDSEDDLDPNESDLLIARSFTSGASGLAPESLESAMLRGRRSRSTMRRASMVHSIVSVSPRPVRHTNGHHQPQQYPQDQQNQRGPELAFPTADDLEAGTASPSPVDDAKDAPSFLIDTDRRRFWIVFLSIMMTHFIACFDGTIMASSHPVITSYFRSSNSASWLSTAFLLTSTAFQPVVGRLSDTLGRKPPYLATVVIFAFATLWCALAQSMTSFILARAVCGLGAGGSLGMGSIIISDLVPIERRGSYQSYVNVVYGLASASGAALGGLMADSLGWRWEFGIQIFPIVLCLIVAAFGIPKDLGLQDKHQTFKQAMKRFDIKGSVLLTTSTTFLILGLNLGGNVLPWSHPFVITSLVIFGVCFPTCLYVESQHERPIMPLILLHKSPRANIIFSNFIASFLLNAILFNTPLFFQAVLLTSATTSGLYLVVPVATASTAGTLTGFLISYTRRLKWPLTLGTVFYLLGTILLASMRRGWPLFAYLLCLVPSAIGQGFQFPGTFLAVLAASEHREQAVVTSTLVLWRALGSVLGVAFSSLVLQNALLRYLLKYVTPPAGEGDAWKWALVERVRESVEAVAQMPDGTVKDQVVASYEAAVRLTFLFLVGFAAVSCLLIVPVKLPRLGARK</sequence>
<reference evidence="1 2" key="1">
    <citation type="journal article" date="2022" name="New Phytol.">
        <title>Ecological generalism drives hyperdiversity of secondary metabolite gene clusters in xylarialean endophytes.</title>
        <authorList>
            <person name="Franco M.E.E."/>
            <person name="Wisecaver J.H."/>
            <person name="Arnold A.E."/>
            <person name="Ju Y.M."/>
            <person name="Slot J.C."/>
            <person name="Ahrendt S."/>
            <person name="Moore L.P."/>
            <person name="Eastman K.E."/>
            <person name="Scott K."/>
            <person name="Konkel Z."/>
            <person name="Mondo S.J."/>
            <person name="Kuo A."/>
            <person name="Hayes R.D."/>
            <person name="Haridas S."/>
            <person name="Andreopoulos B."/>
            <person name="Riley R."/>
            <person name="LaButti K."/>
            <person name="Pangilinan J."/>
            <person name="Lipzen A."/>
            <person name="Amirebrahimi M."/>
            <person name="Yan J."/>
            <person name="Adam C."/>
            <person name="Keymanesh K."/>
            <person name="Ng V."/>
            <person name="Louie K."/>
            <person name="Northen T."/>
            <person name="Drula E."/>
            <person name="Henrissat B."/>
            <person name="Hsieh H.M."/>
            <person name="Youens-Clark K."/>
            <person name="Lutzoni F."/>
            <person name="Miadlikowska J."/>
            <person name="Eastwood D.C."/>
            <person name="Hamelin R.C."/>
            <person name="Grigoriev I.V."/>
            <person name="U'Ren J.M."/>
        </authorList>
    </citation>
    <scope>NUCLEOTIDE SEQUENCE [LARGE SCALE GENOMIC DNA]</scope>
    <source>
        <strain evidence="1 2">ER1909</strain>
    </source>
</reference>
<dbReference type="EMBL" id="MU394299">
    <property type="protein sequence ID" value="KAI6088838.1"/>
    <property type="molecule type" value="Genomic_DNA"/>
</dbReference>
<gene>
    <name evidence="1" type="ORF">F4821DRAFT_268766</name>
</gene>
<dbReference type="Proteomes" id="UP001497680">
    <property type="component" value="Unassembled WGS sequence"/>
</dbReference>
<accession>A0ACC0D8E6</accession>